<name>A0AAP3UXN4_9PROT</name>
<reference evidence="2 3" key="1">
    <citation type="submission" date="2023-03" db="EMBL/GenBank/DDBJ databases">
        <title>YIM 152171 draft genome.</title>
        <authorList>
            <person name="Yang Z."/>
        </authorList>
    </citation>
    <scope>NUCLEOTIDE SEQUENCE [LARGE SCALE GENOMIC DNA]</scope>
    <source>
        <strain evidence="2 3">YIM 152171</strain>
    </source>
</reference>
<feature type="domain" description="SsuA/THI5-like" evidence="1">
    <location>
        <begin position="56"/>
        <end position="249"/>
    </location>
</feature>
<dbReference type="InterPro" id="IPR015168">
    <property type="entry name" value="SsuA/THI5"/>
</dbReference>
<proteinExistence type="predicted"/>
<protein>
    <submittedName>
        <fullName evidence="2">ABC transporter substrate-binding protein</fullName>
    </submittedName>
</protein>
<dbReference type="Pfam" id="PF09084">
    <property type="entry name" value="NMT1"/>
    <property type="match status" value="1"/>
</dbReference>
<dbReference type="SUPFAM" id="SSF53850">
    <property type="entry name" value="Periplasmic binding protein-like II"/>
    <property type="match status" value="1"/>
</dbReference>
<dbReference type="Proteomes" id="UP001301140">
    <property type="component" value="Unassembled WGS sequence"/>
</dbReference>
<evidence type="ECO:0000259" key="1">
    <source>
        <dbReference type="Pfam" id="PF09084"/>
    </source>
</evidence>
<dbReference type="AlphaFoldDB" id="A0AAP3UXN4"/>
<gene>
    <name evidence="2" type="ORF">PZ740_01495</name>
</gene>
<evidence type="ECO:0000313" key="2">
    <source>
        <dbReference type="EMBL" id="MDF1585055.1"/>
    </source>
</evidence>
<evidence type="ECO:0000313" key="3">
    <source>
        <dbReference type="Proteomes" id="UP001301140"/>
    </source>
</evidence>
<accession>A0AAP3UXN4</accession>
<dbReference type="PANTHER" id="PTHR30024">
    <property type="entry name" value="ALIPHATIC SULFONATES-BINDING PROTEIN-RELATED"/>
    <property type="match status" value="1"/>
</dbReference>
<dbReference type="Gene3D" id="3.40.190.10">
    <property type="entry name" value="Periplasmic binding protein-like II"/>
    <property type="match status" value="2"/>
</dbReference>
<dbReference type="EMBL" id="JARGEQ010000008">
    <property type="protein sequence ID" value="MDF1585055.1"/>
    <property type="molecule type" value="Genomic_DNA"/>
</dbReference>
<dbReference type="PANTHER" id="PTHR30024:SF48">
    <property type="entry name" value="ABC TRANSPORTER SUBSTRATE-BINDING PROTEIN"/>
    <property type="match status" value="1"/>
</dbReference>
<dbReference type="RefSeq" id="WP_327787467.1">
    <property type="nucleotide sequence ID" value="NZ_JARGEQ010000008.1"/>
</dbReference>
<comment type="caution">
    <text evidence="2">The sequence shown here is derived from an EMBL/GenBank/DDBJ whole genome shotgun (WGS) entry which is preliminary data.</text>
</comment>
<sequence>MQLTRRVCLAAGLAALAWPGHQGRAGAGAIRVGVLKFGTVSWELDVIKHHELDRKAGFELLVRPFAGNEAADVALMGGAVDAIVEDWLWVSRQRSLGAPMSFIPYSSSVGALMVAPASPLESLADLAGRRIGVAGGAIDKSWLMVRALARERYGLDLAADAEPVFAAPPLLSEKLRSGELDAALNYWHFCARLEAEGYRRLLGVGEAQEALGVPATVPQLGYVFAEGWGRENAALIAAFAAASREAKAIMRTSEAEWERLEPLTRAGDAATREAFRRRFAEGIVERWGDAERAQAARLYEILAGLGGRQLVGEARRLAPGTFWEDVRF</sequence>
<keyword evidence="3" id="KW-1185">Reference proteome</keyword>
<organism evidence="2 3">
    <name type="scientific">Marinimicrococcus flavescens</name>
    <dbReference type="NCBI Taxonomy" id="3031815"/>
    <lineage>
        <taxon>Bacteria</taxon>
        <taxon>Pseudomonadati</taxon>
        <taxon>Pseudomonadota</taxon>
        <taxon>Alphaproteobacteria</taxon>
        <taxon>Geminicoccales</taxon>
        <taxon>Geminicoccaceae</taxon>
        <taxon>Marinimicrococcus</taxon>
    </lineage>
</organism>